<dbReference type="AlphaFoldDB" id="A0A2V2YU10"/>
<comment type="caution">
    <text evidence="1">The sequence shown here is derived from an EMBL/GenBank/DDBJ whole genome shotgun (WGS) entry which is preliminary data.</text>
</comment>
<dbReference type="OrthoDB" id="2623841at2"/>
<protein>
    <submittedName>
        <fullName evidence="1">Uncharacterized protein</fullName>
    </submittedName>
</protein>
<dbReference type="Proteomes" id="UP000246635">
    <property type="component" value="Unassembled WGS sequence"/>
</dbReference>
<proteinExistence type="predicted"/>
<organism evidence="1 2">
    <name type="scientific">Paenibacillus cellulosilyticus</name>
    <dbReference type="NCBI Taxonomy" id="375489"/>
    <lineage>
        <taxon>Bacteria</taxon>
        <taxon>Bacillati</taxon>
        <taxon>Bacillota</taxon>
        <taxon>Bacilli</taxon>
        <taxon>Bacillales</taxon>
        <taxon>Paenibacillaceae</taxon>
        <taxon>Paenibacillus</taxon>
    </lineage>
</organism>
<dbReference type="EMBL" id="QGTQ01000007">
    <property type="protein sequence ID" value="PWW03232.1"/>
    <property type="molecule type" value="Genomic_DNA"/>
</dbReference>
<reference evidence="1 2" key="1">
    <citation type="submission" date="2018-05" db="EMBL/GenBank/DDBJ databases">
        <title>Genomic Encyclopedia of Type Strains, Phase III (KMG-III): the genomes of soil and plant-associated and newly described type strains.</title>
        <authorList>
            <person name="Whitman W."/>
        </authorList>
    </citation>
    <scope>NUCLEOTIDE SEQUENCE [LARGE SCALE GENOMIC DNA]</scope>
    <source>
        <strain evidence="1 2">CECT 5696</strain>
    </source>
</reference>
<accession>A0A2V2YU10</accession>
<evidence type="ECO:0000313" key="1">
    <source>
        <dbReference type="EMBL" id="PWW03232.1"/>
    </source>
</evidence>
<name>A0A2V2YU10_9BACL</name>
<sequence>MPAFDRFEFGMKDPQSEEPVPLCECAYDKCRNLIYQGELNWDYYGEWLCSTSCLTKYIGAEKHYAE</sequence>
<keyword evidence="2" id="KW-1185">Reference proteome</keyword>
<evidence type="ECO:0000313" key="2">
    <source>
        <dbReference type="Proteomes" id="UP000246635"/>
    </source>
</evidence>
<dbReference type="RefSeq" id="WP_110044125.1">
    <property type="nucleotide sequence ID" value="NZ_CP054612.1"/>
</dbReference>
<gene>
    <name evidence="1" type="ORF">DFQ01_107129</name>
</gene>